<organism evidence="4 5">
    <name type="scientific">Actinomycetospora aeridis</name>
    <dbReference type="NCBI Taxonomy" id="3129231"/>
    <lineage>
        <taxon>Bacteria</taxon>
        <taxon>Bacillati</taxon>
        <taxon>Actinomycetota</taxon>
        <taxon>Actinomycetes</taxon>
        <taxon>Pseudonocardiales</taxon>
        <taxon>Pseudonocardiaceae</taxon>
        <taxon>Actinomycetospora</taxon>
    </lineage>
</organism>
<dbReference type="RefSeq" id="WP_337715217.1">
    <property type="nucleotide sequence ID" value="NZ_JBBEGL010000005.1"/>
</dbReference>
<gene>
    <name evidence="4" type="ORF">WCD41_18985</name>
</gene>
<dbReference type="InterPro" id="IPR056362">
    <property type="entry name" value="AtuA-like_ferredoxin_dom"/>
</dbReference>
<dbReference type="Pfam" id="PF23544">
    <property type="entry name" value="AtuA_ferredoxin"/>
    <property type="match status" value="1"/>
</dbReference>
<evidence type="ECO:0000313" key="5">
    <source>
        <dbReference type="Proteomes" id="UP001370100"/>
    </source>
</evidence>
<dbReference type="PANTHER" id="PTHR47585">
    <property type="match status" value="1"/>
</dbReference>
<reference evidence="4 5" key="1">
    <citation type="submission" date="2024-03" db="EMBL/GenBank/DDBJ databases">
        <title>Actinomycetospora sp. OC33-EN06, a novel actinomycete isolated from wild orchid (Aerides multiflora).</title>
        <authorList>
            <person name="Suriyachadkun C."/>
        </authorList>
    </citation>
    <scope>NUCLEOTIDE SEQUENCE [LARGE SCALE GENOMIC DNA]</scope>
    <source>
        <strain evidence="4 5">OC33-EN06</strain>
    </source>
</reference>
<accession>A0ABU8N829</accession>
<proteinExistence type="predicted"/>
<name>A0ABU8N829_9PSEU</name>
<evidence type="ECO:0000313" key="4">
    <source>
        <dbReference type="EMBL" id="MEJ2888551.1"/>
    </source>
</evidence>
<protein>
    <submittedName>
        <fullName evidence="4">Acyclic terpene utilization AtuA family protein</fullName>
    </submittedName>
</protein>
<comment type="caution">
    <text evidence="4">The sequence shown here is derived from an EMBL/GenBank/DDBJ whole genome shotgun (WGS) entry which is preliminary data.</text>
</comment>
<feature type="domain" description="Acyclic terpene utilisation N-terminal" evidence="2">
    <location>
        <begin position="2"/>
        <end position="430"/>
    </location>
</feature>
<keyword evidence="5" id="KW-1185">Reference proteome</keyword>
<sequence>MIAIANVSGFYGDRLSAAREIVDAHLEGRVHVDVLTGDWLAELTMGLLAKQRERGKGGWATTFVRQMQDVLADCLDAGILVVANAGGLDPAGCAAEIAAIDDRARVAWVGGDDVTDVVVGLPPEQTAHLETGEPIPEKPLVANAYLGCRGIVSALEAGANVVVTGRVTDAAVVVGPAAWRHGWAPDDVDALAGAVVAGHVIECGAQATGGNFSFAGELTGTEHVGLPVAEIEADGSAVITKAAGTGGAVTVETVTAQLLYEVDGPRYLTPDVVARLDTVTLTQDAPDRVRITGTRGEAPPATVKVGAIVPAGWHNEMTFVITGLDVEAKAEHALAALWAGVPGGRDAFDRVATRLLRADRDDPARMTDAVSLLTVAVAGSRDACARLSRAAVETALSGYPGFFATTPPGPGSAASVFWPLLLPAADLPQLVGLADRTWTVPPPSPSSWSEGLPECAGGSEGVPRSTTGIGGLASERGLRAPRSSEQRVRSGSTVPVPLGRLVGARSGDKGGNATLGLWARDDAAHAWLAAWWDDEHVAWLLGEDAAGCGRRLWAFPNLRAVGVTVVGFLGRGVADNLALDPQAKGLGEFVRARHVDIPEELLR</sequence>
<feature type="domain" description="AtuA-like ferredoxin-fold" evidence="3">
    <location>
        <begin position="497"/>
        <end position="594"/>
    </location>
</feature>
<dbReference type="Proteomes" id="UP001370100">
    <property type="component" value="Unassembled WGS sequence"/>
</dbReference>
<evidence type="ECO:0000256" key="1">
    <source>
        <dbReference type="SAM" id="MobiDB-lite"/>
    </source>
</evidence>
<dbReference type="PANTHER" id="PTHR47585:SF1">
    <property type="entry name" value="DUF1446 DOMAIN-CONTAINING PROTEIN"/>
    <property type="match status" value="1"/>
</dbReference>
<evidence type="ECO:0000259" key="3">
    <source>
        <dbReference type="Pfam" id="PF23544"/>
    </source>
</evidence>
<dbReference type="EMBL" id="JBBEGL010000005">
    <property type="protein sequence ID" value="MEJ2888551.1"/>
    <property type="molecule type" value="Genomic_DNA"/>
</dbReference>
<dbReference type="InterPro" id="IPR010839">
    <property type="entry name" value="AtuA_N"/>
</dbReference>
<evidence type="ECO:0000259" key="2">
    <source>
        <dbReference type="Pfam" id="PF07287"/>
    </source>
</evidence>
<feature type="region of interest" description="Disordered" evidence="1">
    <location>
        <begin position="441"/>
        <end position="474"/>
    </location>
</feature>
<dbReference type="Pfam" id="PF07287">
    <property type="entry name" value="AtuA"/>
    <property type="match status" value="1"/>
</dbReference>